<evidence type="ECO:0000313" key="5">
    <source>
        <dbReference type="EMBL" id="SMF64517.1"/>
    </source>
</evidence>
<dbReference type="InterPro" id="IPR001254">
    <property type="entry name" value="Trypsin_dom"/>
</dbReference>
<dbReference type="AlphaFoldDB" id="A0A1Y6CMH9"/>
<evidence type="ECO:0000256" key="1">
    <source>
        <dbReference type="ARBA" id="ARBA00023157"/>
    </source>
</evidence>
<dbReference type="PROSITE" id="PS51257">
    <property type="entry name" value="PROKAR_LIPOPROTEIN"/>
    <property type="match status" value="1"/>
</dbReference>
<dbReference type="SUPFAM" id="SSF50494">
    <property type="entry name" value="Trypsin-like serine proteases"/>
    <property type="match status" value="1"/>
</dbReference>
<dbReference type="PROSITE" id="PS00135">
    <property type="entry name" value="TRYPSIN_SER"/>
    <property type="match status" value="1"/>
</dbReference>
<dbReference type="InterPro" id="IPR001314">
    <property type="entry name" value="Peptidase_S1A"/>
</dbReference>
<dbReference type="InterPro" id="IPR043504">
    <property type="entry name" value="Peptidase_S1_PA_chymotrypsin"/>
</dbReference>
<evidence type="ECO:0000259" key="4">
    <source>
        <dbReference type="PROSITE" id="PS50240"/>
    </source>
</evidence>
<name>A0A1Y6CMH9_9BACT</name>
<dbReference type="GO" id="GO:0004252">
    <property type="term" value="F:serine-type endopeptidase activity"/>
    <property type="evidence" value="ECO:0007669"/>
    <property type="project" value="InterPro"/>
</dbReference>
<dbReference type="InterPro" id="IPR051487">
    <property type="entry name" value="Ser/Thr_Proteases_Immune/Dev"/>
</dbReference>
<dbReference type="GO" id="GO:0006508">
    <property type="term" value="P:proteolysis"/>
    <property type="evidence" value="ECO:0007669"/>
    <property type="project" value="UniProtKB-KW"/>
</dbReference>
<dbReference type="InterPro" id="IPR009003">
    <property type="entry name" value="Peptidase_S1_PA"/>
</dbReference>
<reference evidence="6" key="1">
    <citation type="submission" date="2017-04" db="EMBL/GenBank/DDBJ databases">
        <authorList>
            <person name="Varghese N."/>
            <person name="Submissions S."/>
        </authorList>
    </citation>
    <scope>NUCLEOTIDE SEQUENCE [LARGE SCALE GENOMIC DNA]</scope>
    <source>
        <strain evidence="6">RKEM611</strain>
    </source>
</reference>
<dbReference type="PROSITE" id="PS00134">
    <property type="entry name" value="TRYPSIN_HIS"/>
    <property type="match status" value="1"/>
</dbReference>
<dbReference type="InterPro" id="IPR018114">
    <property type="entry name" value="TRYPSIN_HIS"/>
</dbReference>
<dbReference type="Gene3D" id="2.40.10.10">
    <property type="entry name" value="Trypsin-like serine proteases"/>
    <property type="match status" value="1"/>
</dbReference>
<dbReference type="PANTHER" id="PTHR24256">
    <property type="entry name" value="TRYPTASE-RELATED"/>
    <property type="match status" value="1"/>
</dbReference>
<keyword evidence="2" id="KW-0378">Hydrolase</keyword>
<feature type="domain" description="Peptidase S1" evidence="4">
    <location>
        <begin position="31"/>
        <end position="241"/>
    </location>
</feature>
<dbReference type="RefSeq" id="WP_132323371.1">
    <property type="nucleotide sequence ID" value="NZ_FWZT01000022.1"/>
</dbReference>
<dbReference type="Proteomes" id="UP000192907">
    <property type="component" value="Unassembled WGS sequence"/>
</dbReference>
<dbReference type="OrthoDB" id="5290463at2"/>
<gene>
    <name evidence="5" type="ORF">SAMN06296036_12247</name>
</gene>
<keyword evidence="2" id="KW-0720">Serine protease</keyword>
<keyword evidence="1" id="KW-1015">Disulfide bond</keyword>
<evidence type="ECO:0000256" key="2">
    <source>
        <dbReference type="RuleBase" id="RU363034"/>
    </source>
</evidence>
<evidence type="ECO:0000256" key="3">
    <source>
        <dbReference type="SAM" id="MobiDB-lite"/>
    </source>
</evidence>
<dbReference type="InterPro" id="IPR033116">
    <property type="entry name" value="TRYPSIN_SER"/>
</dbReference>
<dbReference type="STRING" id="1513793.SAMN06296036_12247"/>
<dbReference type="PROSITE" id="PS50240">
    <property type="entry name" value="TRYPSIN_DOM"/>
    <property type="match status" value="1"/>
</dbReference>
<accession>A0A1Y6CMH9</accession>
<dbReference type="EMBL" id="FWZT01000022">
    <property type="protein sequence ID" value="SMF64517.1"/>
    <property type="molecule type" value="Genomic_DNA"/>
</dbReference>
<organism evidence="5 6">
    <name type="scientific">Pseudobacteriovorax antillogorgiicola</name>
    <dbReference type="NCBI Taxonomy" id="1513793"/>
    <lineage>
        <taxon>Bacteria</taxon>
        <taxon>Pseudomonadati</taxon>
        <taxon>Bdellovibrionota</taxon>
        <taxon>Oligoflexia</taxon>
        <taxon>Oligoflexales</taxon>
        <taxon>Pseudobacteriovoracaceae</taxon>
        <taxon>Pseudobacteriovorax</taxon>
    </lineage>
</organism>
<keyword evidence="6" id="KW-1185">Reference proteome</keyword>
<sequence>MKKLFVNCCVSIGLMSTLVSCGVKENSSLKISNGVPANLAPMGIQKSTVGISLGGGICSGTLIREDIVLTAAHCISNRMSVTVGESFGTGDAIPVQSAVIHPSWRGQNTRTIVPNDIAVVKLSRSAVPYGAVPMPLNPSESISRDVWIAGYGQRETGGSGRLLYADVTASSVNRTFAGTIETSRQGDRQGACPGDSGGPMYTRIDGNWYVTGALSGGSGCGAGNVYSSSIYFRDFIDEAIADLGTSYPAPNPGQQPEQPDTPDDEPEVNPRNPCGEGCEKISGYLANGQVGVLGDAFYGQGVIKGFLIGAEGTDFDLYLQRRGFFGWSTVASSEGESSNEAISVSTGNSVQALRWVIKSYSGAGQFTFFSN</sequence>
<proteinExistence type="predicted"/>
<dbReference type="SMART" id="SM00020">
    <property type="entry name" value="Tryp_SPc"/>
    <property type="match status" value="1"/>
</dbReference>
<evidence type="ECO:0000313" key="6">
    <source>
        <dbReference type="Proteomes" id="UP000192907"/>
    </source>
</evidence>
<dbReference type="Pfam" id="PF00089">
    <property type="entry name" value="Trypsin"/>
    <property type="match status" value="1"/>
</dbReference>
<protein>
    <submittedName>
        <fullName evidence="5">Trypsin</fullName>
    </submittedName>
</protein>
<feature type="region of interest" description="Disordered" evidence="3">
    <location>
        <begin position="243"/>
        <end position="274"/>
    </location>
</feature>
<dbReference type="PRINTS" id="PR00722">
    <property type="entry name" value="CHYMOTRYPSIN"/>
</dbReference>
<keyword evidence="2" id="KW-0645">Protease</keyword>